<evidence type="ECO:0000313" key="5">
    <source>
        <dbReference type="EMBL" id="SUA89573.1"/>
    </source>
</evidence>
<evidence type="ECO:0000259" key="2">
    <source>
        <dbReference type="Pfam" id="PF04773"/>
    </source>
</evidence>
<dbReference type="PANTHER" id="PTHR30273">
    <property type="entry name" value="PERIPLASMIC SIGNAL SENSOR AND SIGMA FACTOR ACTIVATOR FECR-RELATED"/>
    <property type="match status" value="1"/>
</dbReference>
<dbReference type="InterPro" id="IPR006860">
    <property type="entry name" value="FecR"/>
</dbReference>
<dbReference type="RefSeq" id="WP_072636982.1">
    <property type="nucleotide sequence ID" value="NZ_CP010310.2"/>
</dbReference>
<reference evidence="6" key="1">
    <citation type="submission" date="2014-12" db="EMBL/GenBank/DDBJ databases">
        <title>Complete Genome Sequencing of Pandoraea pulmonicola DSM 16583.</title>
        <authorList>
            <person name="Chan K.-G."/>
        </authorList>
    </citation>
    <scope>NUCLEOTIDE SEQUENCE [LARGE SCALE GENOMIC DNA]</scope>
    <source>
        <strain evidence="6">DSM 16583</strain>
    </source>
</reference>
<dbReference type="Gene3D" id="2.60.120.1440">
    <property type="match status" value="1"/>
</dbReference>
<dbReference type="Proteomes" id="UP000035086">
    <property type="component" value="Chromosome"/>
</dbReference>
<dbReference type="KEGG" id="ppul:RO07_15930"/>
<dbReference type="AlphaFoldDB" id="A0AAJ5CZG0"/>
<keyword evidence="1" id="KW-1133">Transmembrane helix</keyword>
<evidence type="ECO:0000313" key="7">
    <source>
        <dbReference type="Proteomes" id="UP000254589"/>
    </source>
</evidence>
<evidence type="ECO:0000313" key="4">
    <source>
        <dbReference type="EMBL" id="AJC23387.2"/>
    </source>
</evidence>
<reference evidence="5 7" key="3">
    <citation type="submission" date="2018-06" db="EMBL/GenBank/DDBJ databases">
        <authorList>
            <consortium name="Pathogen Informatics"/>
            <person name="Doyle S."/>
        </authorList>
    </citation>
    <scope>NUCLEOTIDE SEQUENCE [LARGE SCALE GENOMIC DNA]</scope>
    <source>
        <strain evidence="5 7">NCTC13159</strain>
    </source>
</reference>
<sequence length="347" mass="37699">MTTPQATRNRADHDDVLHQEARIWLARLSGGDVRQVDLQAFRRWQGTSAAHAEAFDDAKRQWHAMRPAIGEWLRTDPEATARHRRLASHGIRPEASGARGNVLASRRAFLGVGLGAAAVAGVAAVYPPLGLWPSVGTWSADYRTATGEQRDISLASVAGRVNVVLNTQTSVRRQTRDGRTDGLDLLAGEVAVDLASVREPFAVVAGAGRSVAEAGRFEVRYLDGRVCVSCLEGAVRVQHPAGERRLVAREQTVYRDDAIGGVTGVEPTAVSAWRRGELVFRQTPLVKVIDEINRYRPGRVVLLAESRRGEPVSGRFSIAILNEALLQIERSFGLTSRTLPGGLLILS</sequence>
<dbReference type="Pfam" id="PF04773">
    <property type="entry name" value="FecR"/>
    <property type="match status" value="1"/>
</dbReference>
<feature type="domain" description="FecR N-terminal" evidence="3">
    <location>
        <begin position="19"/>
        <end position="60"/>
    </location>
</feature>
<dbReference type="PANTHER" id="PTHR30273:SF2">
    <property type="entry name" value="PROTEIN FECR"/>
    <property type="match status" value="1"/>
</dbReference>
<feature type="domain" description="FecR protein" evidence="2">
    <location>
        <begin position="141"/>
        <end position="236"/>
    </location>
</feature>
<dbReference type="EMBL" id="UGSJ01000001">
    <property type="protein sequence ID" value="SUA89573.1"/>
    <property type="molecule type" value="Genomic_DNA"/>
</dbReference>
<dbReference type="GO" id="GO:0016989">
    <property type="term" value="F:sigma factor antagonist activity"/>
    <property type="evidence" value="ECO:0007669"/>
    <property type="project" value="TreeGrafter"/>
</dbReference>
<keyword evidence="6" id="KW-1185">Reference proteome</keyword>
<keyword evidence="1" id="KW-0472">Membrane</keyword>
<keyword evidence="1" id="KW-0812">Transmembrane</keyword>
<dbReference type="InterPro" id="IPR032623">
    <property type="entry name" value="FecR_N"/>
</dbReference>
<gene>
    <name evidence="5" type="ORF">NCTC13159_01040</name>
    <name evidence="4" type="ORF">RO07_15930</name>
</gene>
<dbReference type="InterPro" id="IPR012373">
    <property type="entry name" value="Ferrdict_sens_TM"/>
</dbReference>
<dbReference type="EMBL" id="CP010310">
    <property type="protein sequence ID" value="AJC23387.2"/>
    <property type="molecule type" value="Genomic_DNA"/>
</dbReference>
<proteinExistence type="predicted"/>
<evidence type="ECO:0000256" key="1">
    <source>
        <dbReference type="SAM" id="Phobius"/>
    </source>
</evidence>
<organism evidence="5 7">
    <name type="scientific">Pandoraea pulmonicola</name>
    <dbReference type="NCBI Taxonomy" id="93221"/>
    <lineage>
        <taxon>Bacteria</taxon>
        <taxon>Pseudomonadati</taxon>
        <taxon>Pseudomonadota</taxon>
        <taxon>Betaproteobacteria</taxon>
        <taxon>Burkholderiales</taxon>
        <taxon>Burkholderiaceae</taxon>
        <taxon>Pandoraea</taxon>
    </lineage>
</organism>
<dbReference type="PIRSF" id="PIRSF018266">
    <property type="entry name" value="FecR"/>
    <property type="match status" value="1"/>
</dbReference>
<dbReference type="Gene3D" id="3.55.50.30">
    <property type="match status" value="1"/>
</dbReference>
<evidence type="ECO:0000259" key="3">
    <source>
        <dbReference type="Pfam" id="PF16220"/>
    </source>
</evidence>
<feature type="transmembrane region" description="Helical" evidence="1">
    <location>
        <begin position="108"/>
        <end position="129"/>
    </location>
</feature>
<protein>
    <submittedName>
        <fullName evidence="5">Fec operon regulator FecR</fullName>
    </submittedName>
</protein>
<reference evidence="4" key="2">
    <citation type="submission" date="2016-11" db="EMBL/GenBank/DDBJ databases">
        <title>Complete Genome Sequencing of Pandoraea pulmonicola DSM 16583.</title>
        <authorList>
            <person name="Chan K.-G."/>
        </authorList>
    </citation>
    <scope>NUCLEOTIDE SEQUENCE</scope>
    <source>
        <strain evidence="4">DSM 16583</strain>
    </source>
</reference>
<evidence type="ECO:0000313" key="6">
    <source>
        <dbReference type="Proteomes" id="UP000035086"/>
    </source>
</evidence>
<dbReference type="Pfam" id="PF16220">
    <property type="entry name" value="DUF4880"/>
    <property type="match status" value="1"/>
</dbReference>
<name>A0AAJ5CZG0_PANPU</name>
<accession>A0AAJ5CZG0</accession>
<dbReference type="Proteomes" id="UP000254589">
    <property type="component" value="Unassembled WGS sequence"/>
</dbReference>